<proteinExistence type="predicted"/>
<evidence type="ECO:0000313" key="2">
    <source>
        <dbReference type="Proteomes" id="UP001607302"/>
    </source>
</evidence>
<protein>
    <submittedName>
        <fullName evidence="1">Uncharacterized protein</fullName>
    </submittedName>
</protein>
<reference evidence="1 2" key="1">
    <citation type="journal article" date="2024" name="Ann. Entomol. Soc. Am.">
        <title>Genomic analyses of the southern and eastern yellowjacket wasps (Hymenoptera: Vespidae) reveal evolutionary signatures of social life.</title>
        <authorList>
            <person name="Catto M.A."/>
            <person name="Caine P.B."/>
            <person name="Orr S.E."/>
            <person name="Hunt B.G."/>
            <person name="Goodisman M.A.D."/>
        </authorList>
    </citation>
    <scope>NUCLEOTIDE SEQUENCE [LARGE SCALE GENOMIC DNA]</scope>
    <source>
        <strain evidence="1">233</strain>
        <tissue evidence="1">Head and thorax</tissue>
    </source>
</reference>
<comment type="caution">
    <text evidence="1">The sequence shown here is derived from an EMBL/GenBank/DDBJ whole genome shotgun (WGS) entry which is preliminary data.</text>
</comment>
<dbReference type="AlphaFoldDB" id="A0ABD2AAI4"/>
<gene>
    <name evidence="1" type="ORF">V1478_013326</name>
</gene>
<dbReference type="EMBL" id="JAUDFV010000153">
    <property type="protein sequence ID" value="KAL2717626.1"/>
    <property type="molecule type" value="Genomic_DNA"/>
</dbReference>
<organism evidence="1 2">
    <name type="scientific">Vespula squamosa</name>
    <name type="common">Southern yellow jacket</name>
    <name type="synonym">Wasp</name>
    <dbReference type="NCBI Taxonomy" id="30214"/>
    <lineage>
        <taxon>Eukaryota</taxon>
        <taxon>Metazoa</taxon>
        <taxon>Ecdysozoa</taxon>
        <taxon>Arthropoda</taxon>
        <taxon>Hexapoda</taxon>
        <taxon>Insecta</taxon>
        <taxon>Pterygota</taxon>
        <taxon>Neoptera</taxon>
        <taxon>Endopterygota</taxon>
        <taxon>Hymenoptera</taxon>
        <taxon>Apocrita</taxon>
        <taxon>Aculeata</taxon>
        <taxon>Vespoidea</taxon>
        <taxon>Vespidae</taxon>
        <taxon>Vespinae</taxon>
        <taxon>Vespula</taxon>
    </lineage>
</organism>
<keyword evidence="2" id="KW-1185">Reference proteome</keyword>
<evidence type="ECO:0000313" key="1">
    <source>
        <dbReference type="EMBL" id="KAL2717626.1"/>
    </source>
</evidence>
<dbReference type="Proteomes" id="UP001607302">
    <property type="component" value="Unassembled WGS sequence"/>
</dbReference>
<sequence>MDILCKPPQGTLFGTLCRRKASSRLQIRPPISRLEKPELVAQPEKRILFYLLVLVGKPGDDDDENRRWSECQ</sequence>
<name>A0ABD2AAI4_VESSQ</name>
<accession>A0ABD2AAI4</accession>